<reference evidence="2" key="1">
    <citation type="submission" date="2017-04" db="EMBL/GenBank/DDBJ databases">
        <title>Genome deletions in a multicellular cyanobacterial endosymbiont for morphological adaptation in marine diatoms.</title>
        <authorList>
            <person name="Wang Y."/>
            <person name="Gao H."/>
            <person name="Li R."/>
            <person name="Xu X."/>
        </authorList>
    </citation>
    <scope>NUCLEOTIDE SEQUENCE</scope>
    <source>
        <strain evidence="2">FACHB 800</strain>
    </source>
</reference>
<keyword evidence="2" id="KW-0808">Transferase</keyword>
<sequence>MSLDDYNYIQVPIFELDQNGTVKPNCIFHRSIDKLHSRCIEYPFAASELGDANCILDVGSVKSNSIWISWLENLPIEVHGTDYDAPFQPFKNIKFHPGDIRNLPIADNTFDKIMAVSVIEHIGLASCQVIDENNPQEDLDGDLKAVKELARLLKPNGELIMTLPFGIRDELILGNEARNYTINSIKKFEQILTPVKLEYFEYQSIYTDTLYEEFTNAKNTSIYNLIYQRIKSKIQNVFDRQRYVQENQISGKQPTEEEKLIGHITWRKVPLEEAKAIHNSHTEGVLCGVWRKTKLGN</sequence>
<name>A0A975T7Y7_9NOST</name>
<dbReference type="AlphaFoldDB" id="A0A975T7Y7"/>
<keyword evidence="2" id="KW-0489">Methyltransferase</keyword>
<protein>
    <submittedName>
        <fullName evidence="2">Methyltransferase type 11</fullName>
    </submittedName>
</protein>
<dbReference type="KEGG" id="rsin:B6N60_01821"/>
<evidence type="ECO:0000313" key="3">
    <source>
        <dbReference type="Proteomes" id="UP000683511"/>
    </source>
</evidence>
<dbReference type="InterPro" id="IPR029063">
    <property type="entry name" value="SAM-dependent_MTases_sf"/>
</dbReference>
<evidence type="ECO:0000259" key="1">
    <source>
        <dbReference type="Pfam" id="PF08241"/>
    </source>
</evidence>
<proteinExistence type="predicted"/>
<keyword evidence="3" id="KW-1185">Reference proteome</keyword>
<dbReference type="Gene3D" id="3.40.50.150">
    <property type="entry name" value="Vaccinia Virus protein VP39"/>
    <property type="match status" value="1"/>
</dbReference>
<dbReference type="RefSeq" id="WP_190606585.1">
    <property type="nucleotide sequence ID" value="NZ_CP021056.1"/>
</dbReference>
<dbReference type="InterPro" id="IPR013216">
    <property type="entry name" value="Methyltransf_11"/>
</dbReference>
<dbReference type="Proteomes" id="UP000683511">
    <property type="component" value="Chromosome"/>
</dbReference>
<organism evidence="2 3">
    <name type="scientific">Richelia sinica FACHB-800</name>
    <dbReference type="NCBI Taxonomy" id="1357546"/>
    <lineage>
        <taxon>Bacteria</taxon>
        <taxon>Bacillati</taxon>
        <taxon>Cyanobacteriota</taxon>
        <taxon>Cyanophyceae</taxon>
        <taxon>Nostocales</taxon>
        <taxon>Nostocaceae</taxon>
        <taxon>Richelia</taxon>
    </lineage>
</organism>
<feature type="domain" description="Methyltransferase type 11" evidence="1">
    <location>
        <begin position="64"/>
        <end position="161"/>
    </location>
</feature>
<dbReference type="GO" id="GO:0032259">
    <property type="term" value="P:methylation"/>
    <property type="evidence" value="ECO:0007669"/>
    <property type="project" value="UniProtKB-KW"/>
</dbReference>
<dbReference type="EMBL" id="CP021056">
    <property type="protein sequence ID" value="QXE23132.1"/>
    <property type="molecule type" value="Genomic_DNA"/>
</dbReference>
<accession>A0A975T7Y7</accession>
<dbReference type="Pfam" id="PF08241">
    <property type="entry name" value="Methyltransf_11"/>
    <property type="match status" value="1"/>
</dbReference>
<dbReference type="GO" id="GO:0008757">
    <property type="term" value="F:S-adenosylmethionine-dependent methyltransferase activity"/>
    <property type="evidence" value="ECO:0007669"/>
    <property type="project" value="InterPro"/>
</dbReference>
<dbReference type="CDD" id="cd02440">
    <property type="entry name" value="AdoMet_MTases"/>
    <property type="match status" value="1"/>
</dbReference>
<evidence type="ECO:0000313" key="2">
    <source>
        <dbReference type="EMBL" id="QXE23132.1"/>
    </source>
</evidence>
<gene>
    <name evidence="2" type="ORF">B6N60_01821</name>
</gene>
<dbReference type="SUPFAM" id="SSF53335">
    <property type="entry name" value="S-adenosyl-L-methionine-dependent methyltransferases"/>
    <property type="match status" value="1"/>
</dbReference>